<dbReference type="RefSeq" id="WP_198153623.1">
    <property type="nucleotide sequence ID" value="NZ_JBHSPG010000023.1"/>
</dbReference>
<accession>A0ABW0YFX9</accession>
<comment type="caution">
    <text evidence="1">The sequence shown here is derived from an EMBL/GenBank/DDBJ whole genome shotgun (WGS) entry which is preliminary data.</text>
</comment>
<sequence length="54" mass="6368">MKVKRRLFGLYETKKRIERYGSEDYEKAIAFMKHAEGEMTGPSQSHLILKGHDR</sequence>
<dbReference type="Proteomes" id="UP001596142">
    <property type="component" value="Unassembled WGS sequence"/>
</dbReference>
<gene>
    <name evidence="1" type="ORF">ACFPU1_00895</name>
</gene>
<proteinExistence type="predicted"/>
<evidence type="ECO:0000313" key="1">
    <source>
        <dbReference type="EMBL" id="MFC5711330.1"/>
    </source>
</evidence>
<reference evidence="2" key="1">
    <citation type="journal article" date="2019" name="Int. J. Syst. Evol. Microbiol.">
        <title>The Global Catalogue of Microorganisms (GCM) 10K type strain sequencing project: providing services to taxonomists for standard genome sequencing and annotation.</title>
        <authorList>
            <consortium name="The Broad Institute Genomics Platform"/>
            <consortium name="The Broad Institute Genome Sequencing Center for Infectious Disease"/>
            <person name="Wu L."/>
            <person name="Ma J."/>
        </authorList>
    </citation>
    <scope>NUCLEOTIDE SEQUENCE [LARGE SCALE GENOMIC DNA]</scope>
    <source>
        <strain evidence="2">CECT 7184</strain>
    </source>
</reference>
<keyword evidence="2" id="KW-1185">Reference proteome</keyword>
<protein>
    <submittedName>
        <fullName evidence="1">Uncharacterized protein</fullName>
    </submittedName>
</protein>
<evidence type="ECO:0000313" key="2">
    <source>
        <dbReference type="Proteomes" id="UP001596142"/>
    </source>
</evidence>
<name>A0ABW0YFX9_9BACI</name>
<organism evidence="1 2">
    <name type="scientific">Thalassorhabdus alkalitolerans</name>
    <dbReference type="NCBI Taxonomy" id="2282697"/>
    <lineage>
        <taxon>Bacteria</taxon>
        <taxon>Bacillati</taxon>
        <taxon>Bacillota</taxon>
        <taxon>Bacilli</taxon>
        <taxon>Bacillales</taxon>
        <taxon>Bacillaceae</taxon>
        <taxon>Thalassorhabdus</taxon>
    </lineage>
</organism>
<dbReference type="EMBL" id="JBHSOZ010000002">
    <property type="protein sequence ID" value="MFC5711330.1"/>
    <property type="molecule type" value="Genomic_DNA"/>
</dbReference>